<protein>
    <submittedName>
        <fullName evidence="7">TauD/TfdA family dioxygenase</fullName>
    </submittedName>
</protein>
<evidence type="ECO:0000259" key="6">
    <source>
        <dbReference type="Pfam" id="PF02668"/>
    </source>
</evidence>
<comment type="cofactor">
    <cofactor evidence="1">
        <name>Fe(2+)</name>
        <dbReference type="ChEBI" id="CHEBI:29033"/>
    </cofactor>
</comment>
<dbReference type="InterPro" id="IPR042098">
    <property type="entry name" value="TauD-like_sf"/>
</dbReference>
<evidence type="ECO:0000313" key="8">
    <source>
        <dbReference type="Proteomes" id="UP001622594"/>
    </source>
</evidence>
<evidence type="ECO:0000313" key="7">
    <source>
        <dbReference type="EMBL" id="WTR69719.1"/>
    </source>
</evidence>
<keyword evidence="3" id="KW-0408">Iron</keyword>
<reference evidence="7 8" key="1">
    <citation type="submission" date="2022-10" db="EMBL/GenBank/DDBJ databases">
        <title>The complete genomes of actinobacterial strains from the NBC collection.</title>
        <authorList>
            <person name="Joergensen T.S."/>
            <person name="Alvarez Arevalo M."/>
            <person name="Sterndorff E.B."/>
            <person name="Faurdal D."/>
            <person name="Vuksanovic O."/>
            <person name="Mourched A.-S."/>
            <person name="Charusanti P."/>
            <person name="Shaw S."/>
            <person name="Blin K."/>
            <person name="Weber T."/>
        </authorList>
    </citation>
    <scope>NUCLEOTIDE SEQUENCE [LARGE SCALE GENOMIC DNA]</scope>
    <source>
        <strain evidence="7 8">NBC_00123</strain>
    </source>
</reference>
<name>A0ABZ1L5F6_9ACTN</name>
<dbReference type="SUPFAM" id="SSF51197">
    <property type="entry name" value="Clavaminate synthase-like"/>
    <property type="match status" value="1"/>
</dbReference>
<keyword evidence="2" id="KW-0560">Oxidoreductase</keyword>
<proteinExistence type="predicted"/>
<feature type="domain" description="TauD/TfdA-like" evidence="6">
    <location>
        <begin position="18"/>
        <end position="307"/>
    </location>
</feature>
<dbReference type="InterPro" id="IPR050411">
    <property type="entry name" value="AlphaKG_dependent_hydroxylases"/>
</dbReference>
<dbReference type="Gene3D" id="3.60.130.10">
    <property type="entry name" value="Clavaminate synthase-like"/>
    <property type="match status" value="1"/>
</dbReference>
<evidence type="ECO:0000256" key="3">
    <source>
        <dbReference type="ARBA" id="ARBA00023004"/>
    </source>
</evidence>
<evidence type="ECO:0000256" key="1">
    <source>
        <dbReference type="ARBA" id="ARBA00001954"/>
    </source>
</evidence>
<keyword evidence="8" id="KW-1185">Reference proteome</keyword>
<dbReference type="Pfam" id="PF02668">
    <property type="entry name" value="TauD"/>
    <property type="match status" value="1"/>
</dbReference>
<sequence>MTEVSTDSPTRPDVAPPPGADPVAWAAEHRSEIRELVAVHGSVLVRGLELDGRERAAATVAAVLGEGGMAEREGFAPRDAHGPTGVYSSSHWPADQPMCMHHELSYAARAPRLLAFACVTPPASGGVTALADARAVLADLPAELVERFEREGWRLTRHYNPFVGIGWQDAFGGADRDEVERYCAENGVETHWDADGGLRTAQTRPAVVAHPETGERCWFNQIAFLNEWTMAPEVREFLTAEFGPEGLPFNTFYGDGTPLDRATVDLVNEVYERHTVREPWRRGDLLVVDNVRTAHSREPYRGEREIVVGLGEPFRP</sequence>
<feature type="region of interest" description="Disordered" evidence="5">
    <location>
        <begin position="1"/>
        <end position="23"/>
    </location>
</feature>
<dbReference type="EMBL" id="CP108188">
    <property type="protein sequence ID" value="WTR69719.1"/>
    <property type="molecule type" value="Genomic_DNA"/>
</dbReference>
<keyword evidence="4" id="KW-0045">Antibiotic biosynthesis</keyword>
<evidence type="ECO:0000256" key="2">
    <source>
        <dbReference type="ARBA" id="ARBA00023002"/>
    </source>
</evidence>
<organism evidence="7 8">
    <name type="scientific">Streptomyces zaomyceticus</name>
    <dbReference type="NCBI Taxonomy" id="68286"/>
    <lineage>
        <taxon>Bacteria</taxon>
        <taxon>Bacillati</taxon>
        <taxon>Actinomycetota</taxon>
        <taxon>Actinomycetes</taxon>
        <taxon>Kitasatosporales</taxon>
        <taxon>Streptomycetaceae</taxon>
        <taxon>Streptomyces</taxon>
    </lineage>
</organism>
<gene>
    <name evidence="7" type="ORF">OG814_10790</name>
</gene>
<dbReference type="PANTHER" id="PTHR10696">
    <property type="entry name" value="GAMMA-BUTYROBETAINE HYDROXYLASE-RELATED"/>
    <property type="match status" value="1"/>
</dbReference>
<accession>A0ABZ1L5F6</accession>
<dbReference type="RefSeq" id="WP_327164582.1">
    <property type="nucleotide sequence ID" value="NZ_CP108188.1"/>
</dbReference>
<dbReference type="InterPro" id="IPR003819">
    <property type="entry name" value="TauD/TfdA-like"/>
</dbReference>
<dbReference type="PANTHER" id="PTHR10696:SF56">
    <property type="entry name" value="TAUD_TFDA-LIKE DOMAIN-CONTAINING PROTEIN"/>
    <property type="match status" value="1"/>
</dbReference>
<evidence type="ECO:0000256" key="5">
    <source>
        <dbReference type="SAM" id="MobiDB-lite"/>
    </source>
</evidence>
<keyword evidence="7" id="KW-0223">Dioxygenase</keyword>
<dbReference type="GO" id="GO:0051213">
    <property type="term" value="F:dioxygenase activity"/>
    <property type="evidence" value="ECO:0007669"/>
    <property type="project" value="UniProtKB-KW"/>
</dbReference>
<evidence type="ECO:0000256" key="4">
    <source>
        <dbReference type="ARBA" id="ARBA00023194"/>
    </source>
</evidence>
<dbReference type="Proteomes" id="UP001622594">
    <property type="component" value="Chromosome"/>
</dbReference>